<dbReference type="RefSeq" id="WP_303679021.1">
    <property type="nucleotide sequence ID" value="NZ_MNTG01000001.1"/>
</dbReference>
<name>A0A1Q6RAA6_9FIRM</name>
<evidence type="ECO:0000313" key="1">
    <source>
        <dbReference type="EMBL" id="OLA39318.1"/>
    </source>
</evidence>
<protein>
    <submittedName>
        <fullName evidence="1">Uncharacterized protein</fullName>
    </submittedName>
</protein>
<organism evidence="1 2">
    <name type="scientific">Phascolarctobacterium succinatutens</name>
    <dbReference type="NCBI Taxonomy" id="626940"/>
    <lineage>
        <taxon>Bacteria</taxon>
        <taxon>Bacillati</taxon>
        <taxon>Bacillota</taxon>
        <taxon>Negativicutes</taxon>
        <taxon>Acidaminococcales</taxon>
        <taxon>Acidaminococcaceae</taxon>
        <taxon>Phascolarctobacterium</taxon>
    </lineage>
</organism>
<dbReference type="Proteomes" id="UP000186777">
    <property type="component" value="Unassembled WGS sequence"/>
</dbReference>
<dbReference type="STRING" id="626940.BHW43_00010"/>
<accession>A0A1Q6RAA6</accession>
<reference evidence="1 2" key="1">
    <citation type="journal article" date="2016" name="Nat. Biotechnol.">
        <title>Measurement of bacterial replication rates in microbial communities.</title>
        <authorList>
            <person name="Brown C.T."/>
            <person name="Olm M.R."/>
            <person name="Thomas B.C."/>
            <person name="Banfield J.F."/>
        </authorList>
    </citation>
    <scope>NUCLEOTIDE SEQUENCE [LARGE SCALE GENOMIC DNA]</scope>
    <source>
        <strain evidence="1">46_33</strain>
    </source>
</reference>
<dbReference type="AlphaFoldDB" id="A0A1Q6RAA6"/>
<proteinExistence type="predicted"/>
<sequence length="143" mass="15587">MGLNRLMLVKKTAVSGGDNVFIMTMGQQSGQYGYSRNNGNYGEITGNVTHDGRAVTLVMLSYYGGWLDVAFKEEGVTSGSRNISLNITPLETGVTINLTVGKMSYQGDLVGFYTYVQRVPSNISSMFTATNVGKKFKVEIVFN</sequence>
<dbReference type="EMBL" id="MNTG01000001">
    <property type="protein sequence ID" value="OLA39318.1"/>
    <property type="molecule type" value="Genomic_DNA"/>
</dbReference>
<evidence type="ECO:0000313" key="2">
    <source>
        <dbReference type="Proteomes" id="UP000186777"/>
    </source>
</evidence>
<gene>
    <name evidence="1" type="ORF">BHW43_00010</name>
</gene>
<comment type="caution">
    <text evidence="1">The sequence shown here is derived from an EMBL/GenBank/DDBJ whole genome shotgun (WGS) entry which is preliminary data.</text>
</comment>